<dbReference type="InterPro" id="IPR023214">
    <property type="entry name" value="HAD_sf"/>
</dbReference>
<feature type="transmembrane region" description="Helical" evidence="13">
    <location>
        <begin position="249"/>
        <end position="267"/>
    </location>
</feature>
<feature type="domain" description="HMA" evidence="14">
    <location>
        <begin position="94"/>
        <end position="160"/>
    </location>
</feature>
<keyword evidence="10 13" id="KW-1133">Transmembrane helix</keyword>
<dbReference type="CDD" id="cd00371">
    <property type="entry name" value="HMA"/>
    <property type="match status" value="1"/>
</dbReference>
<keyword evidence="7" id="KW-0479">Metal-binding</keyword>
<dbReference type="PANTHER" id="PTHR43520:SF5">
    <property type="entry name" value="CATION-TRANSPORTING P-TYPE ATPASE-RELATED"/>
    <property type="match status" value="1"/>
</dbReference>
<dbReference type="PROSITE" id="PS00154">
    <property type="entry name" value="ATPASE_E1_E2"/>
    <property type="match status" value="1"/>
</dbReference>
<feature type="transmembrane region" description="Helical" evidence="13">
    <location>
        <begin position="450"/>
        <end position="469"/>
    </location>
</feature>
<dbReference type="InterPro" id="IPR006121">
    <property type="entry name" value="HMA_dom"/>
</dbReference>
<feature type="transmembrane region" description="Helical" evidence="13">
    <location>
        <begin position="178"/>
        <end position="197"/>
    </location>
</feature>
<dbReference type="GO" id="GO:0016887">
    <property type="term" value="F:ATP hydrolysis activity"/>
    <property type="evidence" value="ECO:0007669"/>
    <property type="project" value="InterPro"/>
</dbReference>
<comment type="subcellular location">
    <subcellularLocation>
        <location evidence="1">Cell membrane</location>
        <topology evidence="1">Multi-pass membrane protein</topology>
    </subcellularLocation>
</comment>
<dbReference type="EMBL" id="SNWP01000011">
    <property type="protein sequence ID" value="TDO26428.1"/>
    <property type="molecule type" value="Genomic_DNA"/>
</dbReference>
<dbReference type="GO" id="GO:0043682">
    <property type="term" value="F:P-type divalent copper transporter activity"/>
    <property type="evidence" value="ECO:0007669"/>
    <property type="project" value="TreeGrafter"/>
</dbReference>
<dbReference type="Pfam" id="PF00403">
    <property type="entry name" value="HMA"/>
    <property type="match status" value="1"/>
</dbReference>
<dbReference type="NCBIfam" id="TIGR01494">
    <property type="entry name" value="ATPase_P-type"/>
    <property type="match status" value="1"/>
</dbReference>
<protein>
    <submittedName>
        <fullName evidence="15">Cu+-exporting ATPase</fullName>
    </submittedName>
</protein>
<dbReference type="AlphaFoldDB" id="A0A4V6PSI3"/>
<dbReference type="Pfam" id="PF00702">
    <property type="entry name" value="Hydrolase"/>
    <property type="match status" value="1"/>
</dbReference>
<dbReference type="InterPro" id="IPR021993">
    <property type="entry name" value="ATPase-cat-bd"/>
</dbReference>
<dbReference type="Gene3D" id="3.40.1110.10">
    <property type="entry name" value="Calcium-transporting ATPase, cytoplasmic domain N"/>
    <property type="match status" value="1"/>
</dbReference>
<evidence type="ECO:0000256" key="3">
    <source>
        <dbReference type="ARBA" id="ARBA00022448"/>
    </source>
</evidence>
<evidence type="ECO:0000256" key="11">
    <source>
        <dbReference type="ARBA" id="ARBA00023065"/>
    </source>
</evidence>
<dbReference type="PROSITE" id="PS50846">
    <property type="entry name" value="HMA_2"/>
    <property type="match status" value="1"/>
</dbReference>
<keyword evidence="11" id="KW-0406">Ion transport</keyword>
<name>A0A4V6PSI3_9BACT</name>
<dbReference type="SUPFAM" id="SSF81665">
    <property type="entry name" value="Calcium ATPase, transmembrane domain M"/>
    <property type="match status" value="1"/>
</dbReference>
<dbReference type="InterPro" id="IPR001757">
    <property type="entry name" value="P_typ_ATPase"/>
</dbReference>
<comment type="similarity">
    <text evidence="2">Belongs to the cation transport ATPase (P-type) (TC 3.A.3) family. Type IB subfamily.</text>
</comment>
<feature type="transmembrane region" description="Helical" evidence="13">
    <location>
        <begin position="767"/>
        <end position="788"/>
    </location>
</feature>
<evidence type="ECO:0000256" key="7">
    <source>
        <dbReference type="ARBA" id="ARBA00022723"/>
    </source>
</evidence>
<reference evidence="15 16" key="1">
    <citation type="submission" date="2019-03" db="EMBL/GenBank/DDBJ databases">
        <title>Genomic Encyclopedia of Archaeal and Bacterial Type Strains, Phase II (KMG-II): from individual species to whole genera.</title>
        <authorList>
            <person name="Goeker M."/>
        </authorList>
    </citation>
    <scope>NUCLEOTIDE SEQUENCE [LARGE SCALE GENOMIC DNA]</scope>
    <source>
        <strain evidence="15 16">DSM 28323</strain>
    </source>
</reference>
<dbReference type="Gene3D" id="2.70.150.10">
    <property type="entry name" value="Calcium-transporting ATPase, cytoplasmic transduction domain A"/>
    <property type="match status" value="1"/>
</dbReference>
<dbReference type="Gene3D" id="3.30.70.100">
    <property type="match status" value="1"/>
</dbReference>
<evidence type="ECO:0000256" key="4">
    <source>
        <dbReference type="ARBA" id="ARBA00022475"/>
    </source>
</evidence>
<dbReference type="PANTHER" id="PTHR43520">
    <property type="entry name" value="ATP7, ISOFORM B"/>
    <property type="match status" value="1"/>
</dbReference>
<dbReference type="InterPro" id="IPR018303">
    <property type="entry name" value="ATPase_P-typ_P_site"/>
</dbReference>
<dbReference type="PRINTS" id="PR00119">
    <property type="entry name" value="CATATPASE"/>
</dbReference>
<accession>A0A4V6PSI3</accession>
<dbReference type="Pfam" id="PF12156">
    <property type="entry name" value="ATPase-cat_bd"/>
    <property type="match status" value="1"/>
</dbReference>
<evidence type="ECO:0000256" key="5">
    <source>
        <dbReference type="ARBA" id="ARBA00022553"/>
    </source>
</evidence>
<evidence type="ECO:0000313" key="15">
    <source>
        <dbReference type="EMBL" id="TDO26428.1"/>
    </source>
</evidence>
<dbReference type="InterPro" id="IPR023299">
    <property type="entry name" value="ATPase_P-typ_cyto_dom_N"/>
</dbReference>
<gene>
    <name evidence="15" type="ORF">BC659_1734</name>
</gene>
<keyword evidence="9" id="KW-1278">Translocase</keyword>
<dbReference type="Gene3D" id="3.40.50.1000">
    <property type="entry name" value="HAD superfamily/HAD-like"/>
    <property type="match status" value="1"/>
</dbReference>
<dbReference type="RefSeq" id="WP_133474277.1">
    <property type="nucleotide sequence ID" value="NZ_SNWP01000011.1"/>
</dbReference>
<evidence type="ECO:0000256" key="2">
    <source>
        <dbReference type="ARBA" id="ARBA00006024"/>
    </source>
</evidence>
<comment type="caution">
    <text evidence="15">The sequence shown here is derived from an EMBL/GenBank/DDBJ whole genome shotgun (WGS) entry which is preliminary data.</text>
</comment>
<dbReference type="InterPro" id="IPR036412">
    <property type="entry name" value="HAD-like_sf"/>
</dbReference>
<feature type="transmembrane region" description="Helical" evidence="13">
    <location>
        <begin position="426"/>
        <end position="444"/>
    </location>
</feature>
<keyword evidence="4" id="KW-1003">Cell membrane</keyword>
<keyword evidence="16" id="KW-1185">Reference proteome</keyword>
<evidence type="ECO:0000259" key="14">
    <source>
        <dbReference type="PROSITE" id="PS50846"/>
    </source>
</evidence>
<dbReference type="InterPro" id="IPR036163">
    <property type="entry name" value="HMA_dom_sf"/>
</dbReference>
<feature type="transmembrane region" description="Helical" evidence="13">
    <location>
        <begin position="209"/>
        <end position="228"/>
    </location>
</feature>
<evidence type="ECO:0000256" key="8">
    <source>
        <dbReference type="ARBA" id="ARBA00022842"/>
    </source>
</evidence>
<organism evidence="15 16">
    <name type="scientific">Sediminibacterium goheungense</name>
    <dbReference type="NCBI Taxonomy" id="1086393"/>
    <lineage>
        <taxon>Bacteria</taxon>
        <taxon>Pseudomonadati</taxon>
        <taxon>Bacteroidota</taxon>
        <taxon>Chitinophagia</taxon>
        <taxon>Chitinophagales</taxon>
        <taxon>Chitinophagaceae</taxon>
        <taxon>Sediminibacterium</taxon>
    </lineage>
</organism>
<evidence type="ECO:0000313" key="16">
    <source>
        <dbReference type="Proteomes" id="UP000295741"/>
    </source>
</evidence>
<keyword evidence="3" id="KW-0813">Transport</keyword>
<dbReference type="InterPro" id="IPR008250">
    <property type="entry name" value="ATPase_P-typ_transduc_dom_A_sf"/>
</dbReference>
<feature type="transmembrane region" description="Helical" evidence="13">
    <location>
        <begin position="741"/>
        <end position="761"/>
    </location>
</feature>
<dbReference type="InterPro" id="IPR059000">
    <property type="entry name" value="ATPase_P-type_domA"/>
</dbReference>
<dbReference type="SUPFAM" id="SSF81653">
    <property type="entry name" value="Calcium ATPase, transduction domain A"/>
    <property type="match status" value="1"/>
</dbReference>
<evidence type="ECO:0000256" key="12">
    <source>
        <dbReference type="ARBA" id="ARBA00023136"/>
    </source>
</evidence>
<keyword evidence="5" id="KW-0597">Phosphoprotein</keyword>
<dbReference type="PRINTS" id="PR00943">
    <property type="entry name" value="CUATPASE"/>
</dbReference>
<dbReference type="OrthoDB" id="614385at2"/>
<evidence type="ECO:0000256" key="6">
    <source>
        <dbReference type="ARBA" id="ARBA00022692"/>
    </source>
</evidence>
<evidence type="ECO:0000256" key="9">
    <source>
        <dbReference type="ARBA" id="ARBA00022967"/>
    </source>
</evidence>
<dbReference type="GO" id="GO:0005524">
    <property type="term" value="F:ATP binding"/>
    <property type="evidence" value="ECO:0007669"/>
    <property type="project" value="InterPro"/>
</dbReference>
<dbReference type="GO" id="GO:0005507">
    <property type="term" value="F:copper ion binding"/>
    <property type="evidence" value="ECO:0007669"/>
    <property type="project" value="TreeGrafter"/>
</dbReference>
<proteinExistence type="inferred from homology"/>
<keyword evidence="8" id="KW-0460">Magnesium</keyword>
<dbReference type="GO" id="GO:0005886">
    <property type="term" value="C:plasma membrane"/>
    <property type="evidence" value="ECO:0007669"/>
    <property type="project" value="UniProtKB-SubCell"/>
</dbReference>
<evidence type="ECO:0000256" key="1">
    <source>
        <dbReference type="ARBA" id="ARBA00004651"/>
    </source>
</evidence>
<evidence type="ECO:0000256" key="10">
    <source>
        <dbReference type="ARBA" id="ARBA00022989"/>
    </source>
</evidence>
<keyword evidence="12 13" id="KW-0472">Membrane</keyword>
<dbReference type="SUPFAM" id="SSF56784">
    <property type="entry name" value="HAD-like"/>
    <property type="match status" value="1"/>
</dbReference>
<dbReference type="InterPro" id="IPR023298">
    <property type="entry name" value="ATPase_P-typ_TM_dom_sf"/>
</dbReference>
<evidence type="ECO:0000256" key="13">
    <source>
        <dbReference type="SAM" id="Phobius"/>
    </source>
</evidence>
<dbReference type="Pfam" id="PF00122">
    <property type="entry name" value="E1-E2_ATPase"/>
    <property type="match status" value="1"/>
</dbReference>
<keyword evidence="6 13" id="KW-0812">Transmembrane</keyword>
<dbReference type="SUPFAM" id="SSF55008">
    <property type="entry name" value="HMA, heavy metal-associated domain"/>
    <property type="match status" value="1"/>
</dbReference>
<sequence length="799" mass="89744">MSKDRLMPSTELACYHCGESCRNTDIQAHDKHFCCEGCKMVYEILNEHGMCTYYDLNSNPGQSQKITVRPDKFAFLEDTSIEQSLISFKDHQHTHISFYLPQMHCSSCLWLLEQLYKLSEGVVSCKVNFERKEADIVFDHRLMTLRQLAELLTGIGYEPYISYNDLGKRKPVTDRKKIFRLGVAGFCFANIMLMSFPEYLGIDDKEGQLLIFFRYLNLVLSLPVFFYSAGEFYTSAWNALRQKFLNIDAPIVLAIWVTFARSLYEVLTGTGSGYFDSMTGIVFFMLAGRVLQDRTHRQLNFDRDYTSYFPVAVTRINDDSSDTVTLPDIRLNDTLLIHNQELIPADGIITRGRALIDYSFVTGESLPVAKEMGEIVYAGGKQVGGNIEVLVIKEVAQSYLTRLWNKDLFKNESNQESSFVHGLSRWFTWVVFAVAIAAGAYWFWQDGSRSWNAITAVLIIACPCALLLSNTFTNGNILRILSRNHFYLRHATVIEKMADIDTIVFDKTGTLTAGTEMEVVYDGKPIAPEIRKKVATLAAQSTHPLSKGIAAWAGQTLKDPFLAFEEFPGKGIEGMVDGDLIALGSAVFITGKTQNDEASVVYLSVEGKLLGRFRFRNHYRQSVPMLLRQLQSRFHIAVVSGDNDGELLYLRKLLGQKSELYFNQQPEDKLEVLKSMQQEGRKVMMIGDGLNDSGALKQADVGVAITDNSNNFTPASDAIIEAGSLPNLYQLIRLCKLNQKIVMAAFIISILYNITGLYFAVQGTLSPMIAAILMPCSSISILLITFGLTNLSSKRLKLD</sequence>
<feature type="transmembrane region" description="Helical" evidence="13">
    <location>
        <begin position="273"/>
        <end position="291"/>
    </location>
</feature>
<dbReference type="Proteomes" id="UP000295741">
    <property type="component" value="Unassembled WGS sequence"/>
</dbReference>
<dbReference type="GO" id="GO:0055070">
    <property type="term" value="P:copper ion homeostasis"/>
    <property type="evidence" value="ECO:0007669"/>
    <property type="project" value="TreeGrafter"/>
</dbReference>